<gene>
    <name evidence="1" type="ORF">F6U93_01150</name>
</gene>
<dbReference type="EMBL" id="WAAT01000004">
    <property type="protein sequence ID" value="KAB1071362.1"/>
    <property type="molecule type" value="Genomic_DNA"/>
</dbReference>
<organism evidence="1 2">
    <name type="scientific">Pseudotamlana haliotis</name>
    <dbReference type="NCBI Taxonomy" id="2614804"/>
    <lineage>
        <taxon>Bacteria</taxon>
        <taxon>Pseudomonadati</taxon>
        <taxon>Bacteroidota</taxon>
        <taxon>Flavobacteriia</taxon>
        <taxon>Flavobacteriales</taxon>
        <taxon>Flavobacteriaceae</taxon>
        <taxon>Pseudotamlana</taxon>
    </lineage>
</organism>
<name>A0A6N6MJP1_9FLAO</name>
<dbReference type="InterPro" id="IPR032466">
    <property type="entry name" value="Metal_Hydrolase"/>
</dbReference>
<reference evidence="1 2" key="1">
    <citation type="submission" date="2019-09" db="EMBL/GenBank/DDBJ databases">
        <authorList>
            <person name="Cao W.R."/>
        </authorList>
    </citation>
    <scope>NUCLEOTIDE SEQUENCE [LARGE SCALE GENOMIC DNA]</scope>
    <source>
        <strain evidence="1 2">B1N29</strain>
    </source>
</reference>
<evidence type="ECO:0008006" key="3">
    <source>
        <dbReference type="Google" id="ProtNLM"/>
    </source>
</evidence>
<dbReference type="Proteomes" id="UP000441333">
    <property type="component" value="Unassembled WGS sequence"/>
</dbReference>
<comment type="caution">
    <text evidence="1">The sequence shown here is derived from an EMBL/GenBank/DDBJ whole genome shotgun (WGS) entry which is preliminary data.</text>
</comment>
<proteinExistence type="predicted"/>
<dbReference type="SUPFAM" id="SSF51556">
    <property type="entry name" value="Metallo-dependent hydrolases"/>
    <property type="match status" value="1"/>
</dbReference>
<dbReference type="AlphaFoldDB" id="A0A6N6MJP1"/>
<dbReference type="RefSeq" id="WP_150936017.1">
    <property type="nucleotide sequence ID" value="NZ_WAAT01000004.1"/>
</dbReference>
<keyword evidence="2" id="KW-1185">Reference proteome</keyword>
<protein>
    <recommendedName>
        <fullName evidence="3">Peptidase M19</fullName>
    </recommendedName>
</protein>
<dbReference type="Gene3D" id="3.20.20.140">
    <property type="entry name" value="Metal-dependent hydrolases"/>
    <property type="match status" value="1"/>
</dbReference>
<accession>A0A6N6MJP1</accession>
<sequence>MSRPIADLHCHPSFKPANNSEITDIWTYKKNPCTKTLFKGVLGFSLRRLMVNLFVNDLATYTQSNLDHCHDGENRLLFLSIYPIERQFVKPNRPFSSSTASQRFILGRVFGINLKLHLDAKIFQVLTGFSETKVTGYLDSAHGSEVVDYFDDDLACEYTYLKESHNSESPNETYEIRPKFQMVSNYEEYAALENQNIIAGIVTIEGMHALGKYKRTDLFGSSTIDGLSDENKTDLINSFIQNVRRLKNKDEFEFTPFFITFAHHFNNLLTGHAKSFGDPKNKLLPGFSNVFNQKPGLDAGITAFGKVLIKDHLLSTVNGQRILIDTKHMSLEARNDYFSIVKSLRDVGDHVPIIISHTAINGISTRARAAEQPDTNKLDKNSYISRWDINITDQDIREVFDSDGIIGVCMHDGRMPGGKFKALMKTYKRRFTKEETLNKLHTQMFLTNVFHIAKVNLEHIRAHNSQNPNHRYEEIEAWKTICLGSDNDGIVDPFDNFNSAKTLDGFKNRVAKSIHLNFDPLWENFKILNIQETSYTVFTEDELQDLMLGLTPETISEMIFCENAHHFLKKYFTRSYLEEGIVNNIEAIV</sequence>
<evidence type="ECO:0000313" key="1">
    <source>
        <dbReference type="EMBL" id="KAB1071362.1"/>
    </source>
</evidence>
<evidence type="ECO:0000313" key="2">
    <source>
        <dbReference type="Proteomes" id="UP000441333"/>
    </source>
</evidence>